<dbReference type="InterPro" id="IPR013948">
    <property type="entry name" value="DNA_replication_reg_Sld3_C"/>
</dbReference>
<dbReference type="GO" id="GO:0031261">
    <property type="term" value="C:DNA replication preinitiation complex"/>
    <property type="evidence" value="ECO:0007669"/>
    <property type="project" value="TreeGrafter"/>
</dbReference>
<dbReference type="GO" id="GO:0006270">
    <property type="term" value="P:DNA replication initiation"/>
    <property type="evidence" value="ECO:0007669"/>
    <property type="project" value="InterPro"/>
</dbReference>
<dbReference type="Proteomes" id="UP000606974">
    <property type="component" value="Unassembled WGS sequence"/>
</dbReference>
<reference evidence="3" key="1">
    <citation type="submission" date="2020-02" db="EMBL/GenBank/DDBJ databases">
        <authorList>
            <person name="Palmer J.M."/>
        </authorList>
    </citation>
    <scope>NUCLEOTIDE SEQUENCE</scope>
    <source>
        <strain evidence="3">EPUS1.4</strain>
        <tissue evidence="3">Thallus</tissue>
    </source>
</reference>
<dbReference type="OrthoDB" id="15567at2759"/>
<organism evidence="3 4">
    <name type="scientific">Endocarpon pusillum</name>
    <dbReference type="NCBI Taxonomy" id="364733"/>
    <lineage>
        <taxon>Eukaryota</taxon>
        <taxon>Fungi</taxon>
        <taxon>Dikarya</taxon>
        <taxon>Ascomycota</taxon>
        <taxon>Pezizomycotina</taxon>
        <taxon>Eurotiomycetes</taxon>
        <taxon>Chaetothyriomycetidae</taxon>
        <taxon>Verrucariales</taxon>
        <taxon>Verrucariaceae</taxon>
        <taxon>Endocarpon</taxon>
    </lineage>
</organism>
<proteinExistence type="predicted"/>
<dbReference type="Gene3D" id="1.20.58.2130">
    <property type="match status" value="1"/>
</dbReference>
<gene>
    <name evidence="3" type="ORF">GJ744_011446</name>
</gene>
<feature type="compositionally biased region" description="Polar residues" evidence="1">
    <location>
        <begin position="219"/>
        <end position="237"/>
    </location>
</feature>
<evidence type="ECO:0000256" key="1">
    <source>
        <dbReference type="SAM" id="MobiDB-lite"/>
    </source>
</evidence>
<name>A0A8H7AGS4_9EURO</name>
<protein>
    <recommendedName>
        <fullName evidence="2">DNA replication regulator Sld3 C-terminal domain-containing protein</fullName>
    </recommendedName>
</protein>
<keyword evidence="4" id="KW-1185">Reference proteome</keyword>
<feature type="compositionally biased region" description="Polar residues" evidence="1">
    <location>
        <begin position="651"/>
        <end position="661"/>
    </location>
</feature>
<feature type="region of interest" description="Disordered" evidence="1">
    <location>
        <begin position="565"/>
        <end position="663"/>
    </location>
</feature>
<evidence type="ECO:0000313" key="4">
    <source>
        <dbReference type="Proteomes" id="UP000606974"/>
    </source>
</evidence>
<dbReference type="InterPro" id="IPR042511">
    <property type="entry name" value="Sld3"/>
</dbReference>
<feature type="compositionally biased region" description="Polar residues" evidence="1">
    <location>
        <begin position="571"/>
        <end position="586"/>
    </location>
</feature>
<feature type="region of interest" description="Disordered" evidence="1">
    <location>
        <begin position="815"/>
        <end position="867"/>
    </location>
</feature>
<feature type="domain" description="DNA replication regulator Sld3 C-terminal" evidence="2">
    <location>
        <begin position="298"/>
        <end position="823"/>
    </location>
</feature>
<feature type="compositionally biased region" description="Low complexity" evidence="1">
    <location>
        <begin position="848"/>
        <end position="857"/>
    </location>
</feature>
<feature type="region of interest" description="Disordered" evidence="1">
    <location>
        <begin position="464"/>
        <end position="488"/>
    </location>
</feature>
<dbReference type="EMBL" id="JAACFV010000081">
    <property type="protein sequence ID" value="KAF7506722.1"/>
    <property type="molecule type" value="Genomic_DNA"/>
</dbReference>
<feature type="region of interest" description="Disordered" evidence="1">
    <location>
        <begin position="170"/>
        <end position="198"/>
    </location>
</feature>
<dbReference type="PANTHER" id="PTHR28067">
    <property type="entry name" value="DNA REPLICATION REGULATOR SLD3"/>
    <property type="match status" value="1"/>
</dbReference>
<feature type="region of interest" description="Disordered" evidence="1">
    <location>
        <begin position="211"/>
        <end position="247"/>
    </location>
</feature>
<comment type="caution">
    <text evidence="3">The sequence shown here is derived from an EMBL/GenBank/DDBJ whole genome shotgun (WGS) entry which is preliminary data.</text>
</comment>
<dbReference type="AlphaFoldDB" id="A0A8H7AGS4"/>
<evidence type="ECO:0000313" key="3">
    <source>
        <dbReference type="EMBL" id="KAF7506722.1"/>
    </source>
</evidence>
<feature type="compositionally biased region" description="Polar residues" evidence="1">
    <location>
        <begin position="822"/>
        <end position="841"/>
    </location>
</feature>
<dbReference type="Pfam" id="PF08639">
    <property type="entry name" value="Sld3_STD"/>
    <property type="match status" value="1"/>
</dbReference>
<evidence type="ECO:0000259" key="2">
    <source>
        <dbReference type="Pfam" id="PF08639"/>
    </source>
</evidence>
<feature type="compositionally biased region" description="Basic and acidic residues" evidence="1">
    <location>
        <begin position="605"/>
        <end position="616"/>
    </location>
</feature>
<sequence length="958" mass="105179">MAEATSCPRPALSRLSQSTLNCRDSSSKKRKLVEDVVHDPYLQPFTAIPLPDSGSKTTHTFLPITMVDPSELRLSYLEFTPELASLPPGRTFHADVPIFNDRTPKRDVKLLVARLAPNGGLYIIENEGSGLFMACRLRSWVTKDWFGADVTGHVDKAILERLCSSDNKSTANDLYPKNGLATGRVAGIPSPKRPKNKKGVLARMSIMPKMQPGCPSAAKQGQESTLQKEVTANQPPATETPPADMSSDASVAARGLKPHVSGALHQPVEMLEAEKGRPVPAPPSFVDDSFSNAHEILLQTLYTSKSTLAYFAKSTLARTRAAFRSFTTVSTSDLAQFYRGRLITSKKMDLKYRDTIPKIIENAILQVSPTPSAEKQLPKCSKRKLNSKKKLGKDGLYAGEETFIRTWWLNRDGAKNDLTGVNPRDQEMQALLKELRNRETQLQIILILEILTLELRQDVRTEGSVSVTSVKREPDDDGPTGILAKTLSKPNEKRDLRSDLDILVDRLCIYQSVSIIGPITTDEAKKQNGESGKEVSDQLRDFCCNVILPFYRHKAPDLVKEISRKLGGPNLSPNRPNFSSRTSSGARTKPGTAVDTYRRSIPRQTLERVLSEEHSSRQSSPPMLMRSATAPMGGGSSGSLDSAETVPRPSSRGSLQKSRTFTNREVDLVASSNAHNAKRKKLANLAKQKEELDAAIHALRKPNRGLVGMEIMTEVERRREERASSRRRNLERRFSDQNLSVQITATPRKGGIVGSMRREVSSLNQTSITPLGDRVNSMPEEPVIPYSMVKPVNNWPNQFPSKALDTTMIKGHIHPAAHETPSRGSCRTSNPLSLTTSTRPLQQPDPPATTYSASTPPLVQATPSASRLRADHANLTEVQSTPLRMTKSHRPVTMFQSLKKAEVTIEGAFRDAPIVSEKAGKAMDRAMNAAGAGAGAGAGKETSIYASLGWDDDVDELL</sequence>
<dbReference type="PANTHER" id="PTHR28067:SF1">
    <property type="entry name" value="DNA REPLICATION REGULATOR SLD3"/>
    <property type="match status" value="1"/>
</dbReference>
<accession>A0A8H7AGS4</accession>